<proteinExistence type="predicted"/>
<evidence type="ECO:0000313" key="3">
    <source>
        <dbReference type="Proteomes" id="UP000026961"/>
    </source>
</evidence>
<dbReference type="Gramene" id="OGLUM12G17140.1">
    <property type="protein sequence ID" value="OGLUM12G17140.1"/>
    <property type="gene ID" value="OGLUM12G17140"/>
</dbReference>
<feature type="region of interest" description="Disordered" evidence="1">
    <location>
        <begin position="111"/>
        <end position="139"/>
    </location>
</feature>
<dbReference type="AlphaFoldDB" id="A0A0E0BU09"/>
<keyword evidence="3" id="KW-1185">Reference proteome</keyword>
<evidence type="ECO:0000313" key="2">
    <source>
        <dbReference type="EnsemblPlants" id="OGLUM12G17140.1"/>
    </source>
</evidence>
<dbReference type="HOGENOM" id="CLU_1268631_0_0_1"/>
<evidence type="ECO:0000256" key="1">
    <source>
        <dbReference type="SAM" id="MobiDB-lite"/>
    </source>
</evidence>
<reference evidence="2" key="2">
    <citation type="submission" date="2018-05" db="EMBL/GenBank/DDBJ databases">
        <title>OgluRS3 (Oryza glumaepatula Reference Sequence Version 3).</title>
        <authorList>
            <person name="Zhang J."/>
            <person name="Kudrna D."/>
            <person name="Lee S."/>
            <person name="Talag J."/>
            <person name="Welchert J."/>
            <person name="Wing R.A."/>
        </authorList>
    </citation>
    <scope>NUCLEOTIDE SEQUENCE [LARGE SCALE GENOMIC DNA]</scope>
</reference>
<reference evidence="2" key="1">
    <citation type="submission" date="2015-04" db="UniProtKB">
        <authorList>
            <consortium name="EnsemblPlants"/>
        </authorList>
    </citation>
    <scope>IDENTIFICATION</scope>
</reference>
<dbReference type="Proteomes" id="UP000026961">
    <property type="component" value="Chromosome 12"/>
</dbReference>
<name>A0A0E0BU09_9ORYZ</name>
<organism evidence="2">
    <name type="scientific">Oryza glumipatula</name>
    <dbReference type="NCBI Taxonomy" id="40148"/>
    <lineage>
        <taxon>Eukaryota</taxon>
        <taxon>Viridiplantae</taxon>
        <taxon>Streptophyta</taxon>
        <taxon>Embryophyta</taxon>
        <taxon>Tracheophyta</taxon>
        <taxon>Spermatophyta</taxon>
        <taxon>Magnoliopsida</taxon>
        <taxon>Liliopsida</taxon>
        <taxon>Poales</taxon>
        <taxon>Poaceae</taxon>
        <taxon>BOP clade</taxon>
        <taxon>Oryzoideae</taxon>
        <taxon>Oryzeae</taxon>
        <taxon>Oryzinae</taxon>
        <taxon>Oryza</taxon>
    </lineage>
</organism>
<accession>A0A0E0BU09</accession>
<protein>
    <submittedName>
        <fullName evidence="2">Uncharacterized protein</fullName>
    </submittedName>
</protein>
<dbReference type="EnsemblPlants" id="OGLUM12G17140.1">
    <property type="protein sequence ID" value="OGLUM12G17140.1"/>
    <property type="gene ID" value="OGLUM12G17140"/>
</dbReference>
<feature type="compositionally biased region" description="Basic and acidic residues" evidence="1">
    <location>
        <begin position="114"/>
        <end position="124"/>
    </location>
</feature>
<sequence length="218" mass="24102">MVALPTPRHILGKTEMKEFVGGAAPSSTISDPLADITNASGLGFTNRRGKGRAKSFCVVRRNDEDQPFADDRDVSFSTPSSLPMCTGSHGDVTNLTHAEVARKHARNWYASLTQEKKDERNKKDHERRKRKEESQVLNKSATNSCVGKYPKGSNILFLASVDAKTRGLEDLLNFSAGPKNLAFRFVSVPIDLILQSTRNKDRKIAVKSINDSRSASRQ</sequence>
<dbReference type="STRING" id="40148.A0A0E0BU09"/>